<dbReference type="Proteomes" id="UP001152747">
    <property type="component" value="Unassembled WGS sequence"/>
</dbReference>
<keyword evidence="2" id="KW-1185">Reference proteome</keyword>
<protein>
    <submittedName>
        <fullName evidence="1">Uncharacterized protein</fullName>
    </submittedName>
</protein>
<dbReference type="AlphaFoldDB" id="A0A9P1NA63"/>
<sequence>MEAPSATSQIKRTFARFFTQHLKAGKTFREICLGQMKGVQKAVGNYFIERGHLERLVYLFENNRSWDAQSSIRRQEYLIELNKFLATFRPQFFSRFPDHSHPIFVATMRLFDMVETVVFSMDVRFAGNLIQQLEKLEKSSKRVASQLGGDHPLKFKRLSVKMDGAGTSGVNVAIKKTKK</sequence>
<organism evidence="1 2">
    <name type="scientific">Caenorhabditis angaria</name>
    <dbReference type="NCBI Taxonomy" id="860376"/>
    <lineage>
        <taxon>Eukaryota</taxon>
        <taxon>Metazoa</taxon>
        <taxon>Ecdysozoa</taxon>
        <taxon>Nematoda</taxon>
        <taxon>Chromadorea</taxon>
        <taxon>Rhabditida</taxon>
        <taxon>Rhabditina</taxon>
        <taxon>Rhabditomorpha</taxon>
        <taxon>Rhabditoidea</taxon>
        <taxon>Rhabditidae</taxon>
        <taxon>Peloderinae</taxon>
        <taxon>Caenorhabditis</taxon>
    </lineage>
</organism>
<dbReference type="EMBL" id="CANHGI010000006">
    <property type="protein sequence ID" value="CAI5456716.1"/>
    <property type="molecule type" value="Genomic_DNA"/>
</dbReference>
<reference evidence="1" key="1">
    <citation type="submission" date="2022-11" db="EMBL/GenBank/DDBJ databases">
        <authorList>
            <person name="Kikuchi T."/>
        </authorList>
    </citation>
    <scope>NUCLEOTIDE SEQUENCE</scope>
    <source>
        <strain evidence="1">PS1010</strain>
    </source>
</reference>
<gene>
    <name evidence="1" type="ORF">CAMP_LOCUS19353</name>
</gene>
<comment type="caution">
    <text evidence="1">The sequence shown here is derived from an EMBL/GenBank/DDBJ whole genome shotgun (WGS) entry which is preliminary data.</text>
</comment>
<proteinExistence type="predicted"/>
<accession>A0A9P1NA63</accession>
<evidence type="ECO:0000313" key="2">
    <source>
        <dbReference type="Proteomes" id="UP001152747"/>
    </source>
</evidence>
<evidence type="ECO:0000313" key="1">
    <source>
        <dbReference type="EMBL" id="CAI5456716.1"/>
    </source>
</evidence>
<name>A0A9P1NA63_9PELO</name>